<evidence type="ECO:0000256" key="2">
    <source>
        <dbReference type="ARBA" id="ARBA00001935"/>
    </source>
</evidence>
<reference evidence="16" key="1">
    <citation type="journal article" date="2020" name="Stud. Mycol.">
        <title>101 Dothideomycetes genomes: a test case for predicting lifestyles and emergence of pathogens.</title>
        <authorList>
            <person name="Haridas S."/>
            <person name="Albert R."/>
            <person name="Binder M."/>
            <person name="Bloem J."/>
            <person name="Labutti K."/>
            <person name="Salamov A."/>
            <person name="Andreopoulos B."/>
            <person name="Baker S."/>
            <person name="Barry K."/>
            <person name="Bills G."/>
            <person name="Bluhm B."/>
            <person name="Cannon C."/>
            <person name="Castanera R."/>
            <person name="Culley D."/>
            <person name="Daum C."/>
            <person name="Ezra D."/>
            <person name="Gonzalez J."/>
            <person name="Henrissat B."/>
            <person name="Kuo A."/>
            <person name="Liang C."/>
            <person name="Lipzen A."/>
            <person name="Lutzoni F."/>
            <person name="Magnuson J."/>
            <person name="Mondo S."/>
            <person name="Nolan M."/>
            <person name="Ohm R."/>
            <person name="Pangilinan J."/>
            <person name="Park H.-J."/>
            <person name="Ramirez L."/>
            <person name="Alfaro M."/>
            <person name="Sun H."/>
            <person name="Tritt A."/>
            <person name="Yoshinaga Y."/>
            <person name="Zwiers L.-H."/>
            <person name="Turgeon B."/>
            <person name="Goodwin S."/>
            <person name="Spatafora J."/>
            <person name="Crous P."/>
            <person name="Grigoriev I."/>
        </authorList>
    </citation>
    <scope>NUCLEOTIDE SEQUENCE</scope>
    <source>
        <strain evidence="16">CBS 133067</strain>
    </source>
</reference>
<dbReference type="Gene3D" id="2.60.40.420">
    <property type="entry name" value="Cupredoxins - blue copper proteins"/>
    <property type="match status" value="3"/>
</dbReference>
<evidence type="ECO:0000256" key="7">
    <source>
        <dbReference type="ARBA" id="ARBA00023002"/>
    </source>
</evidence>
<evidence type="ECO:0000256" key="1">
    <source>
        <dbReference type="ARBA" id="ARBA00000349"/>
    </source>
</evidence>
<keyword evidence="5" id="KW-0479">Metal-binding</keyword>
<name>A0A9P4MFN6_9PEZI</name>
<feature type="signal peptide" evidence="12">
    <location>
        <begin position="1"/>
        <end position="20"/>
    </location>
</feature>
<evidence type="ECO:0000256" key="9">
    <source>
        <dbReference type="ARBA" id="ARBA00023157"/>
    </source>
</evidence>
<dbReference type="OrthoDB" id="2121828at2759"/>
<comment type="catalytic activity">
    <reaction evidence="1">
        <text>4 hydroquinone + O2 = 4 benzosemiquinone + 2 H2O</text>
        <dbReference type="Rhea" id="RHEA:11276"/>
        <dbReference type="ChEBI" id="CHEBI:15377"/>
        <dbReference type="ChEBI" id="CHEBI:15379"/>
        <dbReference type="ChEBI" id="CHEBI:17594"/>
        <dbReference type="ChEBI" id="CHEBI:17977"/>
        <dbReference type="EC" id="1.10.3.2"/>
    </reaction>
</comment>
<dbReference type="Pfam" id="PF07731">
    <property type="entry name" value="Cu-oxidase_2"/>
    <property type="match status" value="1"/>
</dbReference>
<keyword evidence="9" id="KW-1015">Disulfide bond</keyword>
<feature type="domain" description="Plastocyanin-like" evidence="15">
    <location>
        <begin position="100"/>
        <end position="215"/>
    </location>
</feature>
<dbReference type="InterPro" id="IPR011707">
    <property type="entry name" value="Cu-oxidase-like_N"/>
</dbReference>
<evidence type="ECO:0000256" key="12">
    <source>
        <dbReference type="SAM" id="SignalP"/>
    </source>
</evidence>
<dbReference type="Pfam" id="PF07732">
    <property type="entry name" value="Cu-oxidase_3"/>
    <property type="match status" value="1"/>
</dbReference>
<evidence type="ECO:0000256" key="5">
    <source>
        <dbReference type="ARBA" id="ARBA00022723"/>
    </source>
</evidence>
<dbReference type="InterPro" id="IPR033138">
    <property type="entry name" value="Cu_oxidase_CS"/>
</dbReference>
<evidence type="ECO:0000256" key="3">
    <source>
        <dbReference type="ARBA" id="ARBA00010609"/>
    </source>
</evidence>
<evidence type="ECO:0000256" key="8">
    <source>
        <dbReference type="ARBA" id="ARBA00023008"/>
    </source>
</evidence>
<dbReference type="InterPro" id="IPR045087">
    <property type="entry name" value="Cu-oxidase_fam"/>
</dbReference>
<dbReference type="InterPro" id="IPR011706">
    <property type="entry name" value="Cu-oxidase_C"/>
</dbReference>
<dbReference type="GO" id="GO:0052716">
    <property type="term" value="F:hydroquinone:oxygen oxidoreductase activity"/>
    <property type="evidence" value="ECO:0007669"/>
    <property type="project" value="UniProtKB-EC"/>
</dbReference>
<dbReference type="CDD" id="cd13901">
    <property type="entry name" value="CuRO_3_MaLCC_like"/>
    <property type="match status" value="1"/>
</dbReference>
<dbReference type="GO" id="GO:0005507">
    <property type="term" value="F:copper ion binding"/>
    <property type="evidence" value="ECO:0007669"/>
    <property type="project" value="InterPro"/>
</dbReference>
<accession>A0A9P4MFN6</accession>
<evidence type="ECO:0000259" key="13">
    <source>
        <dbReference type="Pfam" id="PF00394"/>
    </source>
</evidence>
<sequence>MHFSQLVASCLLGLATSSLAEIIPADHYLWGPGGAVNNAKLEKRATTTTSSASTTSRVADSACTNGALTRSCWSSGYSVATDFDSKWPTTGQTRSYTLTATNTTCNPDGNGDRICLLYNNQYPGPTIWGNWGDTISVTVKNEMQDNGTSIHWHGIRQLNSNTQDGVNGITECPLAPGDSKTYTFKATQFGTSWYHSHFSAQYGDGLVGPIVIYGPSSSNYDVDLGPFTVSDWYYKTAFQMEAISNVLLQQASPPPPADNILVNGTGKNTAGAGSYTKYTMTKNKKYLLRLINTSVDNNIRVSLDGHNLTVIAGDFVPVKPITKQWVLLGIGQRYEVIITANQAVGNYWFRAEVAADCASANNNFGRAIFSYTGAASGDPTTTAYDTPTTGCVDESPLVPWVTNTVPSTNFISQAKELDVNINVEQITTNNQSIVVWGINMTAIDIDWEKPTLEYIKTQNTSYPSAYNLVEIPNGQTWTYWIIQETGGANTPIPIPHPIHLHGHDFYILGSGSGVFDPSSQASSLAFNNPYRRDVTFLPGGGWVVIAFPTDNPGAWLMHCHIAWHVSQGLGVQFLESKASINLPDSTWEKTCTNWATYWDKGTAYPKSDSGL</sequence>
<keyword evidence="10" id="KW-0325">Glycoprotein</keyword>
<feature type="chain" id="PRO_5040256377" description="laccase" evidence="12">
    <location>
        <begin position="21"/>
        <end position="611"/>
    </location>
</feature>
<dbReference type="Proteomes" id="UP000799772">
    <property type="component" value="Unassembled WGS sequence"/>
</dbReference>
<dbReference type="GO" id="GO:0046274">
    <property type="term" value="P:lignin catabolic process"/>
    <property type="evidence" value="ECO:0007669"/>
    <property type="project" value="UniProtKB-KW"/>
</dbReference>
<protein>
    <recommendedName>
        <fullName evidence="4">laccase</fullName>
        <ecNumber evidence="4">1.10.3.2</ecNumber>
    </recommendedName>
</protein>
<keyword evidence="17" id="KW-1185">Reference proteome</keyword>
<dbReference type="FunFam" id="2.60.40.420:FF:000046">
    <property type="entry name" value="Multicopper oxidase"/>
    <property type="match status" value="1"/>
</dbReference>
<dbReference type="PROSITE" id="PS00080">
    <property type="entry name" value="MULTICOPPER_OXIDASE2"/>
    <property type="match status" value="1"/>
</dbReference>
<dbReference type="PANTHER" id="PTHR11709:SF87">
    <property type="entry name" value="LACCASE"/>
    <property type="match status" value="1"/>
</dbReference>
<proteinExistence type="inferred from homology"/>
<evidence type="ECO:0000259" key="15">
    <source>
        <dbReference type="Pfam" id="PF07732"/>
    </source>
</evidence>
<evidence type="ECO:0000313" key="16">
    <source>
        <dbReference type="EMBL" id="KAF2103704.1"/>
    </source>
</evidence>
<dbReference type="PROSITE" id="PS00079">
    <property type="entry name" value="MULTICOPPER_OXIDASE1"/>
    <property type="match status" value="1"/>
</dbReference>
<comment type="similarity">
    <text evidence="3">Belongs to the multicopper oxidase family.</text>
</comment>
<evidence type="ECO:0000256" key="4">
    <source>
        <dbReference type="ARBA" id="ARBA00012297"/>
    </source>
</evidence>
<dbReference type="InterPro" id="IPR002355">
    <property type="entry name" value="Cu_oxidase_Cu_BS"/>
</dbReference>
<dbReference type="EMBL" id="ML978121">
    <property type="protein sequence ID" value="KAF2103704.1"/>
    <property type="molecule type" value="Genomic_DNA"/>
</dbReference>
<dbReference type="CDD" id="cd13854">
    <property type="entry name" value="CuRO_1_MaLCC_like"/>
    <property type="match status" value="1"/>
</dbReference>
<dbReference type="AlphaFoldDB" id="A0A9P4MFN6"/>
<comment type="caution">
    <text evidence="16">The sequence shown here is derived from an EMBL/GenBank/DDBJ whole genome shotgun (WGS) entry which is preliminary data.</text>
</comment>
<gene>
    <name evidence="16" type="ORF">NA57DRAFT_50574</name>
</gene>
<evidence type="ECO:0000256" key="10">
    <source>
        <dbReference type="ARBA" id="ARBA00023180"/>
    </source>
</evidence>
<keyword evidence="8" id="KW-0186">Copper</keyword>
<dbReference type="FunFam" id="2.60.40.420:FF:000045">
    <property type="entry name" value="Laccase 2"/>
    <property type="match status" value="1"/>
</dbReference>
<dbReference type="FunFam" id="2.60.40.420:FF:000021">
    <property type="entry name" value="Extracellular dihydrogeodin oxidase/laccase"/>
    <property type="match status" value="1"/>
</dbReference>
<feature type="domain" description="Plastocyanin-like" evidence="13">
    <location>
        <begin position="226"/>
        <end position="374"/>
    </location>
</feature>
<comment type="cofactor">
    <cofactor evidence="2">
        <name>Cu cation</name>
        <dbReference type="ChEBI" id="CHEBI:23378"/>
    </cofactor>
</comment>
<dbReference type="EC" id="1.10.3.2" evidence="4"/>
<dbReference type="InterPro" id="IPR008972">
    <property type="entry name" value="Cupredoxin"/>
</dbReference>
<dbReference type="CDD" id="cd13880">
    <property type="entry name" value="CuRO_2_MaLCC_like"/>
    <property type="match status" value="1"/>
</dbReference>
<keyword evidence="7" id="KW-0560">Oxidoreductase</keyword>
<keyword evidence="11" id="KW-0439">Lignin degradation</keyword>
<feature type="domain" description="Plastocyanin-like" evidence="14">
    <location>
        <begin position="446"/>
        <end position="577"/>
    </location>
</feature>
<dbReference type="SUPFAM" id="SSF49503">
    <property type="entry name" value="Cupredoxins"/>
    <property type="match status" value="3"/>
</dbReference>
<evidence type="ECO:0000256" key="11">
    <source>
        <dbReference type="ARBA" id="ARBA00023185"/>
    </source>
</evidence>
<dbReference type="Pfam" id="PF00394">
    <property type="entry name" value="Cu-oxidase"/>
    <property type="match status" value="1"/>
</dbReference>
<dbReference type="InterPro" id="IPR001117">
    <property type="entry name" value="Cu-oxidase_2nd"/>
</dbReference>
<dbReference type="PANTHER" id="PTHR11709">
    <property type="entry name" value="MULTI-COPPER OXIDASE"/>
    <property type="match status" value="1"/>
</dbReference>
<evidence type="ECO:0000259" key="14">
    <source>
        <dbReference type="Pfam" id="PF07731"/>
    </source>
</evidence>
<keyword evidence="6 12" id="KW-0732">Signal</keyword>
<evidence type="ECO:0000256" key="6">
    <source>
        <dbReference type="ARBA" id="ARBA00022729"/>
    </source>
</evidence>
<evidence type="ECO:0000313" key="17">
    <source>
        <dbReference type="Proteomes" id="UP000799772"/>
    </source>
</evidence>
<organism evidence="16 17">
    <name type="scientific">Rhizodiscina lignyota</name>
    <dbReference type="NCBI Taxonomy" id="1504668"/>
    <lineage>
        <taxon>Eukaryota</taxon>
        <taxon>Fungi</taxon>
        <taxon>Dikarya</taxon>
        <taxon>Ascomycota</taxon>
        <taxon>Pezizomycotina</taxon>
        <taxon>Dothideomycetes</taxon>
        <taxon>Pleosporomycetidae</taxon>
        <taxon>Aulographales</taxon>
        <taxon>Rhizodiscinaceae</taxon>
        <taxon>Rhizodiscina</taxon>
    </lineage>
</organism>